<dbReference type="InterPro" id="IPR034274">
    <property type="entry name" value="ENP1_M14_CPD"/>
</dbReference>
<dbReference type="AlphaFoldDB" id="A0A920BTF4"/>
<organism evidence="9 10">
    <name type="scientific">Robertmurraya siralis</name>
    <dbReference type="NCBI Taxonomy" id="77777"/>
    <lineage>
        <taxon>Bacteria</taxon>
        <taxon>Bacillati</taxon>
        <taxon>Bacillota</taxon>
        <taxon>Bacilli</taxon>
        <taxon>Bacillales</taxon>
        <taxon>Bacillaceae</taxon>
        <taxon>Robertmurraya</taxon>
    </lineage>
</organism>
<evidence type="ECO:0000256" key="4">
    <source>
        <dbReference type="ARBA" id="ARBA00022801"/>
    </source>
</evidence>
<comment type="similarity">
    <text evidence="2 7">Belongs to the peptidase M14 family.</text>
</comment>
<evidence type="ECO:0000256" key="7">
    <source>
        <dbReference type="PROSITE-ProRule" id="PRU01379"/>
    </source>
</evidence>
<dbReference type="GO" id="GO:0004181">
    <property type="term" value="F:metallocarboxypeptidase activity"/>
    <property type="evidence" value="ECO:0007669"/>
    <property type="project" value="InterPro"/>
</dbReference>
<evidence type="ECO:0000313" key="10">
    <source>
        <dbReference type="Proteomes" id="UP000682111"/>
    </source>
</evidence>
<dbReference type="SMART" id="SM00631">
    <property type="entry name" value="Zn_pept"/>
    <property type="match status" value="1"/>
</dbReference>
<reference evidence="9" key="1">
    <citation type="submission" date="2021-03" db="EMBL/GenBank/DDBJ databases">
        <title>Antimicrobial resistance genes in bacteria isolated from Japanese honey, and their potential for conferring macrolide and lincosamide resistance in the American foulbrood pathogen Paenibacillus larvae.</title>
        <authorList>
            <person name="Okamoto M."/>
            <person name="Kumagai M."/>
            <person name="Kanamori H."/>
            <person name="Takamatsu D."/>
        </authorList>
    </citation>
    <scope>NUCLEOTIDE SEQUENCE</scope>
    <source>
        <strain evidence="9">J27TS8</strain>
    </source>
</reference>
<dbReference type="Gene3D" id="3.40.630.10">
    <property type="entry name" value="Zn peptidases"/>
    <property type="match status" value="1"/>
</dbReference>
<comment type="cofactor">
    <cofactor evidence="1">
        <name>Zn(2+)</name>
        <dbReference type="ChEBI" id="CHEBI:29105"/>
    </cofactor>
</comment>
<dbReference type="PANTHER" id="PTHR11705">
    <property type="entry name" value="PROTEASE FAMILY M14 CARBOXYPEPTIDASE A,B"/>
    <property type="match status" value="1"/>
</dbReference>
<keyword evidence="6" id="KW-0482">Metalloprotease</keyword>
<keyword evidence="4" id="KW-0378">Hydrolase</keyword>
<dbReference type="Pfam" id="PF00246">
    <property type="entry name" value="Peptidase_M14"/>
    <property type="match status" value="1"/>
</dbReference>
<evidence type="ECO:0000256" key="2">
    <source>
        <dbReference type="ARBA" id="ARBA00005988"/>
    </source>
</evidence>
<dbReference type="PROSITE" id="PS52035">
    <property type="entry name" value="PEPTIDASE_M14"/>
    <property type="match status" value="1"/>
</dbReference>
<evidence type="ECO:0000256" key="6">
    <source>
        <dbReference type="ARBA" id="ARBA00023049"/>
    </source>
</evidence>
<keyword evidence="10" id="KW-1185">Reference proteome</keyword>
<dbReference type="GO" id="GO:0008270">
    <property type="term" value="F:zinc ion binding"/>
    <property type="evidence" value="ECO:0007669"/>
    <property type="project" value="InterPro"/>
</dbReference>
<evidence type="ECO:0000256" key="1">
    <source>
        <dbReference type="ARBA" id="ARBA00001947"/>
    </source>
</evidence>
<feature type="active site" description="Proton donor/acceptor" evidence="7">
    <location>
        <position position="304"/>
    </location>
</feature>
<keyword evidence="5" id="KW-0862">Zinc</keyword>
<dbReference type="RefSeq" id="WP_095314659.1">
    <property type="nucleotide sequence ID" value="NZ_BORC01000002.1"/>
</dbReference>
<evidence type="ECO:0000256" key="3">
    <source>
        <dbReference type="ARBA" id="ARBA00022670"/>
    </source>
</evidence>
<evidence type="ECO:0000313" key="9">
    <source>
        <dbReference type="EMBL" id="GIN61789.1"/>
    </source>
</evidence>
<protein>
    <recommendedName>
        <fullName evidence="8">Peptidase M14 domain-containing protein</fullName>
    </recommendedName>
</protein>
<evidence type="ECO:0000259" key="8">
    <source>
        <dbReference type="PROSITE" id="PS52035"/>
    </source>
</evidence>
<feature type="domain" description="Peptidase M14" evidence="8">
    <location>
        <begin position="37"/>
        <end position="337"/>
    </location>
</feature>
<dbReference type="EMBL" id="BORC01000002">
    <property type="protein sequence ID" value="GIN61789.1"/>
    <property type="molecule type" value="Genomic_DNA"/>
</dbReference>
<evidence type="ECO:0000256" key="5">
    <source>
        <dbReference type="ARBA" id="ARBA00022833"/>
    </source>
</evidence>
<dbReference type="GO" id="GO:0005615">
    <property type="term" value="C:extracellular space"/>
    <property type="evidence" value="ECO:0007669"/>
    <property type="project" value="TreeGrafter"/>
</dbReference>
<sequence length="343" mass="39663">MNTLKKLLNLKWIVIMLILFIPATPSSSRTHDINTKMIYTYEALTEDLYKLSELYPDMLTYKALATTTYGRKVWAVKLGHGKRNILIHGAHHAREWMTSALLMKMLQTYLTAYENNQAINDFSPNILNQVSIWFVPMVNPDGVTLQQFGLHAFPANIHWSLVEMNEGSIHFVRWKANIHGIDLNRQYPANWENLKGVNRRPNYQFYKGRRPLEAVEVKALVEFTRNIKPEIAVSYHSSGNVIFWGYHQWGLTHTTNFTDDYYTIAEKVSDLTNYELEEPAFHQQGGGFTDWFIEEFEKPAFTIEIGSLVEDSSLPLTAFPSIWEHNKAIGLFLAEKTLQKSKE</sequence>
<dbReference type="GO" id="GO:0006508">
    <property type="term" value="P:proteolysis"/>
    <property type="evidence" value="ECO:0007669"/>
    <property type="project" value="UniProtKB-KW"/>
</dbReference>
<accession>A0A920BTF4</accession>
<dbReference type="CDD" id="cd06229">
    <property type="entry name" value="M14_Endopeptidase_I"/>
    <property type="match status" value="1"/>
</dbReference>
<proteinExistence type="inferred from homology"/>
<name>A0A920BTF4_9BACI</name>
<comment type="caution">
    <text evidence="9">The sequence shown here is derived from an EMBL/GenBank/DDBJ whole genome shotgun (WGS) entry which is preliminary data.</text>
</comment>
<gene>
    <name evidence="9" type="ORF">J27TS8_17820</name>
</gene>
<dbReference type="Proteomes" id="UP000682111">
    <property type="component" value="Unassembled WGS sequence"/>
</dbReference>
<keyword evidence="3" id="KW-0645">Protease</keyword>
<dbReference type="SUPFAM" id="SSF53187">
    <property type="entry name" value="Zn-dependent exopeptidases"/>
    <property type="match status" value="1"/>
</dbReference>
<dbReference type="InterPro" id="IPR000834">
    <property type="entry name" value="Peptidase_M14"/>
</dbReference>
<dbReference type="PANTHER" id="PTHR11705:SF143">
    <property type="entry name" value="SLL0236 PROTEIN"/>
    <property type="match status" value="1"/>
</dbReference>